<proteinExistence type="inferred from homology"/>
<sequence length="301" mass="34778">MVVVYRVGRAPITYSANIFSWATVITFCLYIAAIVFPYLICGWTLNFFPLYEVRAERPKVYLKPDIQYNITGAGGTNIYFKVSKDNSGLSGCRIPVINIPQKHDDRLLTFSAYFPVTSEDTIDKLRLSFTFDTYFQDIDKTFESYVDIDKFTLIRPCSVNIIGSLSFTQEIELDSSRSTEVQLSKEYVQFTRTRAVPVNYSNPLIGGVPTFIERNSVWTYGEECDLLEIHFSMRIPLIQTYVKRNGWYSFLDGWTSYVSFFIPLILIIRRTLEAFFRSGIIPVQKVVECELNKEAIPKFNR</sequence>
<evidence type="ECO:0000256" key="7">
    <source>
        <dbReference type="ARBA" id="ARBA00023069"/>
    </source>
</evidence>
<feature type="transmembrane region" description="Helical" evidence="12">
    <location>
        <begin position="247"/>
        <end position="268"/>
    </location>
</feature>
<comment type="similarity">
    <text evidence="2">Belongs to the TMEM231 family.</text>
</comment>
<evidence type="ECO:0000313" key="14">
    <source>
        <dbReference type="Proteomes" id="UP001470230"/>
    </source>
</evidence>
<keyword evidence="10" id="KW-0966">Cell projection</keyword>
<evidence type="ECO:0000256" key="9">
    <source>
        <dbReference type="ARBA" id="ARBA00023180"/>
    </source>
</evidence>
<reference evidence="13 14" key="1">
    <citation type="submission" date="2024-04" db="EMBL/GenBank/DDBJ databases">
        <title>Tritrichomonas musculus Genome.</title>
        <authorList>
            <person name="Alves-Ferreira E."/>
            <person name="Grigg M."/>
            <person name="Lorenzi H."/>
            <person name="Galac M."/>
        </authorList>
    </citation>
    <scope>NUCLEOTIDE SEQUENCE [LARGE SCALE GENOMIC DNA]</scope>
    <source>
        <strain evidence="13 14">EAF2021</strain>
    </source>
</reference>
<dbReference type="EMBL" id="JAPFFF010000011">
    <property type="protein sequence ID" value="KAK8878195.1"/>
    <property type="molecule type" value="Genomic_DNA"/>
</dbReference>
<keyword evidence="4" id="KW-1003">Cell membrane</keyword>
<dbReference type="Pfam" id="PF10149">
    <property type="entry name" value="TM231"/>
    <property type="match status" value="1"/>
</dbReference>
<evidence type="ECO:0000256" key="6">
    <source>
        <dbReference type="ARBA" id="ARBA00022989"/>
    </source>
</evidence>
<keyword evidence="14" id="KW-1185">Reference proteome</keyword>
<name>A0ABR2JJY5_9EUKA</name>
<keyword evidence="5 12" id="KW-0812">Transmembrane</keyword>
<evidence type="ECO:0000256" key="2">
    <source>
        <dbReference type="ARBA" id="ARBA00009082"/>
    </source>
</evidence>
<evidence type="ECO:0000256" key="3">
    <source>
        <dbReference type="ARBA" id="ARBA00015087"/>
    </source>
</evidence>
<dbReference type="Proteomes" id="UP001470230">
    <property type="component" value="Unassembled WGS sequence"/>
</dbReference>
<dbReference type="InterPro" id="IPR019306">
    <property type="entry name" value="TMEM231"/>
</dbReference>
<keyword evidence="7" id="KW-0969">Cilium</keyword>
<keyword evidence="8 12" id="KW-0472">Membrane</keyword>
<gene>
    <name evidence="13" type="ORF">M9Y10_004960</name>
</gene>
<accession>A0ABR2JJY5</accession>
<evidence type="ECO:0000256" key="10">
    <source>
        <dbReference type="ARBA" id="ARBA00023273"/>
    </source>
</evidence>
<keyword evidence="9" id="KW-0325">Glycoprotein</keyword>
<evidence type="ECO:0000256" key="4">
    <source>
        <dbReference type="ARBA" id="ARBA00022475"/>
    </source>
</evidence>
<evidence type="ECO:0000256" key="1">
    <source>
        <dbReference type="ARBA" id="ARBA00004272"/>
    </source>
</evidence>
<keyword evidence="6 12" id="KW-1133">Transmembrane helix</keyword>
<evidence type="ECO:0000256" key="11">
    <source>
        <dbReference type="ARBA" id="ARBA00024803"/>
    </source>
</evidence>
<comment type="function">
    <text evidence="11">Transmembrane component of the tectonic-like complex, a complex localized at the transition zone of primary cilia and acting as a barrier that prevents diffusion of transmembrane proteins between the cilia and plasma membranes. Required for ciliogenesis and sonic hedgehog/SHH signaling.</text>
</comment>
<dbReference type="PANTHER" id="PTHR14605:SF1">
    <property type="entry name" value="TRANSMEMBRANE PROTEIN 231"/>
    <property type="match status" value="1"/>
</dbReference>
<comment type="caution">
    <text evidence="13">The sequence shown here is derived from an EMBL/GenBank/DDBJ whole genome shotgun (WGS) entry which is preliminary data.</text>
</comment>
<protein>
    <recommendedName>
        <fullName evidence="3">Transmembrane protein 231</fullName>
    </recommendedName>
</protein>
<dbReference type="PANTHER" id="PTHR14605">
    <property type="entry name" value="CHST5 PROTEIN"/>
    <property type="match status" value="1"/>
</dbReference>
<evidence type="ECO:0000256" key="8">
    <source>
        <dbReference type="ARBA" id="ARBA00023136"/>
    </source>
</evidence>
<evidence type="ECO:0000313" key="13">
    <source>
        <dbReference type="EMBL" id="KAK8878195.1"/>
    </source>
</evidence>
<feature type="transmembrane region" description="Helical" evidence="12">
    <location>
        <begin position="18"/>
        <end position="40"/>
    </location>
</feature>
<organism evidence="13 14">
    <name type="scientific">Tritrichomonas musculus</name>
    <dbReference type="NCBI Taxonomy" id="1915356"/>
    <lineage>
        <taxon>Eukaryota</taxon>
        <taxon>Metamonada</taxon>
        <taxon>Parabasalia</taxon>
        <taxon>Tritrichomonadida</taxon>
        <taxon>Tritrichomonadidae</taxon>
        <taxon>Tritrichomonas</taxon>
    </lineage>
</organism>
<evidence type="ECO:0000256" key="5">
    <source>
        <dbReference type="ARBA" id="ARBA00022692"/>
    </source>
</evidence>
<evidence type="ECO:0000256" key="12">
    <source>
        <dbReference type="SAM" id="Phobius"/>
    </source>
</evidence>
<comment type="subcellular location">
    <subcellularLocation>
        <location evidence="1">Cell projection</location>
        <location evidence="1">Cilium membrane</location>
        <topology evidence="1">Multi-pass membrane protein</topology>
    </subcellularLocation>
</comment>